<dbReference type="EMBL" id="OZ035834">
    <property type="protein sequence ID" value="CAL1576591.1"/>
    <property type="molecule type" value="Genomic_DNA"/>
</dbReference>
<evidence type="ECO:0000313" key="3">
    <source>
        <dbReference type="Proteomes" id="UP001497482"/>
    </source>
</evidence>
<accession>A0AAV2JIZ9</accession>
<organism evidence="2 3">
    <name type="scientific">Knipowitschia caucasica</name>
    <name type="common">Caucasian dwarf goby</name>
    <name type="synonym">Pomatoschistus caucasicus</name>
    <dbReference type="NCBI Taxonomy" id="637954"/>
    <lineage>
        <taxon>Eukaryota</taxon>
        <taxon>Metazoa</taxon>
        <taxon>Chordata</taxon>
        <taxon>Craniata</taxon>
        <taxon>Vertebrata</taxon>
        <taxon>Euteleostomi</taxon>
        <taxon>Actinopterygii</taxon>
        <taxon>Neopterygii</taxon>
        <taxon>Teleostei</taxon>
        <taxon>Neoteleostei</taxon>
        <taxon>Acanthomorphata</taxon>
        <taxon>Gobiaria</taxon>
        <taxon>Gobiiformes</taxon>
        <taxon>Gobioidei</taxon>
        <taxon>Gobiidae</taxon>
        <taxon>Gobiinae</taxon>
        <taxon>Knipowitschia</taxon>
    </lineage>
</organism>
<keyword evidence="3" id="KW-1185">Reference proteome</keyword>
<gene>
    <name evidence="2" type="ORF">KC01_LOCUS8014</name>
</gene>
<sequence>MLVAWMSAGSLGMMVARFNKKLGKGRTMCGKELWFVGAHPVLGCLLMILSLLQPLGAVLRCGPQHPRLIDSSQNQWLLKVMGGFVGWEALYFLLSDLDLRWNQNNDGLFLLGNLAFLVALLVGIGMS</sequence>
<evidence type="ECO:0000313" key="2">
    <source>
        <dbReference type="EMBL" id="CAL1576591.1"/>
    </source>
</evidence>
<feature type="transmembrane region" description="Helical" evidence="1">
    <location>
        <begin position="76"/>
        <end position="95"/>
    </location>
</feature>
<reference evidence="2 3" key="1">
    <citation type="submission" date="2024-04" db="EMBL/GenBank/DDBJ databases">
        <authorList>
            <person name="Waldvogel A.-M."/>
            <person name="Schoenle A."/>
        </authorList>
    </citation>
    <scope>NUCLEOTIDE SEQUENCE [LARGE SCALE GENOMIC DNA]</scope>
</reference>
<keyword evidence="1" id="KW-0812">Transmembrane</keyword>
<evidence type="ECO:0000256" key="1">
    <source>
        <dbReference type="SAM" id="Phobius"/>
    </source>
</evidence>
<dbReference type="Proteomes" id="UP001497482">
    <property type="component" value="Chromosome 12"/>
</dbReference>
<dbReference type="AlphaFoldDB" id="A0AAV2JIZ9"/>
<keyword evidence="1" id="KW-1133">Transmembrane helix</keyword>
<feature type="transmembrane region" description="Helical" evidence="1">
    <location>
        <begin position="107"/>
        <end position="126"/>
    </location>
</feature>
<protein>
    <submittedName>
        <fullName evidence="2">Uncharacterized protein</fullName>
    </submittedName>
</protein>
<name>A0AAV2JIZ9_KNICA</name>
<proteinExistence type="predicted"/>
<keyword evidence="1" id="KW-0472">Membrane</keyword>